<evidence type="ECO:0000313" key="3">
    <source>
        <dbReference type="EMBL" id="QZD91025.1"/>
    </source>
</evidence>
<keyword evidence="4" id="KW-1185">Reference proteome</keyword>
<evidence type="ECO:0000313" key="4">
    <source>
        <dbReference type="Proteomes" id="UP000824281"/>
    </source>
</evidence>
<sequence length="172" mass="18710">MYKIVTLSLALAATAVLLAEPVTAGAEEPSIVVTPEKSHAQFVATVSRDLDDQLEAASRYPYLPFGEGITKVRFTRTADGAPENVTIYRKSGIRTLDRIARRAVSNLRTLNEVPADLGPDQVYQANIVFANNAERAEELQDQLIAEETARFASDPSERRVFAFGSAAARPSS</sequence>
<reference evidence="3 4" key="1">
    <citation type="submission" date="2021-08" db="EMBL/GenBank/DDBJ databases">
        <title>Comparative Genomics Analysis of the Genus Qipengyuania Reveals Extensive Genetic Diversity and Metabolic Versatility, Including the Description of Fifteen Novel Species.</title>
        <authorList>
            <person name="Liu Y."/>
        </authorList>
    </citation>
    <scope>NUCLEOTIDE SEQUENCE [LARGE SCALE GENOMIC DNA]</scope>
    <source>
        <strain evidence="3 4">1NDH13</strain>
    </source>
</reference>
<dbReference type="Proteomes" id="UP000824281">
    <property type="component" value="Chromosome"/>
</dbReference>
<dbReference type="RefSeq" id="WP_221426484.1">
    <property type="nucleotide sequence ID" value="NZ_CP081295.1"/>
</dbReference>
<feature type="chain" id="PRO_5046013158" evidence="1">
    <location>
        <begin position="25"/>
        <end position="172"/>
    </location>
</feature>
<dbReference type="EMBL" id="CP081295">
    <property type="protein sequence ID" value="QZD91025.1"/>
    <property type="molecule type" value="Genomic_DNA"/>
</dbReference>
<dbReference type="Gene3D" id="3.30.1150.10">
    <property type="match status" value="1"/>
</dbReference>
<dbReference type="Pfam" id="PF03544">
    <property type="entry name" value="TonB_C"/>
    <property type="match status" value="1"/>
</dbReference>
<dbReference type="PROSITE" id="PS52015">
    <property type="entry name" value="TONB_CTD"/>
    <property type="match status" value="1"/>
</dbReference>
<accession>A0ABX8ZPV3</accession>
<feature type="domain" description="TonB C-terminal" evidence="2">
    <location>
        <begin position="42"/>
        <end position="140"/>
    </location>
</feature>
<keyword evidence="1" id="KW-0732">Signal</keyword>
<proteinExistence type="predicted"/>
<protein>
    <submittedName>
        <fullName evidence="3">Energy transducer TonB</fullName>
    </submittedName>
</protein>
<evidence type="ECO:0000256" key="1">
    <source>
        <dbReference type="SAM" id="SignalP"/>
    </source>
</evidence>
<gene>
    <name evidence="3" type="ORF">K3148_06480</name>
</gene>
<name>A0ABX8ZPV3_9SPHN</name>
<feature type="signal peptide" evidence="1">
    <location>
        <begin position="1"/>
        <end position="24"/>
    </location>
</feature>
<evidence type="ECO:0000259" key="2">
    <source>
        <dbReference type="PROSITE" id="PS52015"/>
    </source>
</evidence>
<organism evidence="3 4">
    <name type="scientific">Qipengyuania aurantiaca</name>
    <dbReference type="NCBI Taxonomy" id="2867233"/>
    <lineage>
        <taxon>Bacteria</taxon>
        <taxon>Pseudomonadati</taxon>
        <taxon>Pseudomonadota</taxon>
        <taxon>Alphaproteobacteria</taxon>
        <taxon>Sphingomonadales</taxon>
        <taxon>Erythrobacteraceae</taxon>
        <taxon>Qipengyuania</taxon>
    </lineage>
</organism>
<dbReference type="SUPFAM" id="SSF74653">
    <property type="entry name" value="TolA/TonB C-terminal domain"/>
    <property type="match status" value="1"/>
</dbReference>
<dbReference type="InterPro" id="IPR037682">
    <property type="entry name" value="TonB_C"/>
</dbReference>